<dbReference type="RefSeq" id="WP_006718605.1">
    <property type="nucleotide sequence ID" value="NZ_GL622200.1"/>
</dbReference>
<dbReference type="EMBL" id="AEPS01000007">
    <property type="protein sequence ID" value="EFU67463.1"/>
    <property type="molecule type" value="Genomic_DNA"/>
</dbReference>
<organism evidence="1 2">
    <name type="scientific">Aggregatibacter segnis ATCC 33393</name>
    <dbReference type="NCBI Taxonomy" id="888057"/>
    <lineage>
        <taxon>Bacteria</taxon>
        <taxon>Pseudomonadati</taxon>
        <taxon>Pseudomonadota</taxon>
        <taxon>Gammaproteobacteria</taxon>
        <taxon>Pasteurellales</taxon>
        <taxon>Pasteurellaceae</taxon>
        <taxon>Aggregatibacter</taxon>
    </lineage>
</organism>
<dbReference type="AlphaFoldDB" id="E6KYA9"/>
<dbReference type="Proteomes" id="UP000032871">
    <property type="component" value="Unassembled WGS sequence"/>
</dbReference>
<dbReference type="HOGENOM" id="CLU_2857671_0_0_6"/>
<evidence type="ECO:0000313" key="1">
    <source>
        <dbReference type="EMBL" id="EFU67463.1"/>
    </source>
</evidence>
<name>E6KYA9_9PAST</name>
<sequence length="64" mass="7524">MKKQFMQWLLRQNELISTNAKYIAARLDENLKIQPCGERNRATQEENVIIKGLIDEFNDSLNTQ</sequence>
<gene>
    <name evidence="1" type="primary">tadG</name>
    <name evidence="1" type="ORF">HMPREF9064_1141</name>
</gene>
<dbReference type="GeneID" id="60800542"/>
<keyword evidence="2" id="KW-1185">Reference proteome</keyword>
<proteinExistence type="predicted"/>
<evidence type="ECO:0000313" key="2">
    <source>
        <dbReference type="Proteomes" id="UP000032871"/>
    </source>
</evidence>
<comment type="caution">
    <text evidence="1">The sequence shown here is derived from an EMBL/GenBank/DDBJ whole genome shotgun (WGS) entry which is preliminary data.</text>
</comment>
<reference evidence="1 2" key="1">
    <citation type="submission" date="2010-12" db="EMBL/GenBank/DDBJ databases">
        <authorList>
            <person name="Muzny D."/>
            <person name="Qin X."/>
            <person name="Deng J."/>
            <person name="Jiang H."/>
            <person name="Liu Y."/>
            <person name="Qu J."/>
            <person name="Song X.-Z."/>
            <person name="Zhang L."/>
            <person name="Thornton R."/>
            <person name="Coyle M."/>
            <person name="Francisco L."/>
            <person name="Jackson L."/>
            <person name="Javaid M."/>
            <person name="Korchina V."/>
            <person name="Kovar C."/>
            <person name="Mata R."/>
            <person name="Mathew T."/>
            <person name="Ngo R."/>
            <person name="Nguyen L."/>
            <person name="Nguyen N."/>
            <person name="Okwuonu G."/>
            <person name="Ongeri F."/>
            <person name="Pham C."/>
            <person name="Simmons D."/>
            <person name="Wilczek-Boney K."/>
            <person name="Hale W."/>
            <person name="Jakkamsetti A."/>
            <person name="Pham P."/>
            <person name="Ruth R."/>
            <person name="San Lucas F."/>
            <person name="Warren J."/>
            <person name="Zhang J."/>
            <person name="Zhao Z."/>
            <person name="Zhou C."/>
            <person name="Zhu D."/>
            <person name="Lee S."/>
            <person name="Bess C."/>
            <person name="Blankenburg K."/>
            <person name="Forbes L."/>
            <person name="Fu Q."/>
            <person name="Gubbala S."/>
            <person name="Hirani K."/>
            <person name="Jayaseelan J.C."/>
            <person name="Lara F."/>
            <person name="Munidasa M."/>
            <person name="Palculict T."/>
            <person name="Patil S."/>
            <person name="Pu L.-L."/>
            <person name="Saada N."/>
            <person name="Tang L."/>
            <person name="Weissenberger G."/>
            <person name="Zhu Y."/>
            <person name="Hemphill L."/>
            <person name="Shang Y."/>
            <person name="Youmans B."/>
            <person name="Ayvaz T."/>
            <person name="Ross M."/>
            <person name="Santibanez J."/>
            <person name="Aqrawi P."/>
            <person name="Gross S."/>
            <person name="Joshi V."/>
            <person name="Fowler G."/>
            <person name="Nazareth L."/>
            <person name="Reid J."/>
            <person name="Worley K."/>
            <person name="Petrosino J."/>
            <person name="Highlander S."/>
            <person name="Gibbs R."/>
        </authorList>
    </citation>
    <scope>NUCLEOTIDE SEQUENCE [LARGE SCALE GENOMIC DNA]</scope>
    <source>
        <strain evidence="1 2">ATCC 33393</strain>
    </source>
</reference>
<protein>
    <submittedName>
        <fullName evidence="1">Flp pilus assembly protein TadG</fullName>
    </submittedName>
</protein>
<accession>E6KYA9</accession>